<sequence>MSIMDNISNYYEKMVLEELAQQAAAHAGDEDFLMDAACLALNSLPPRYYRHGVDMAFYLPSGEYLEMRSRVKLAVAEAIAKVEADQRSASTGEG</sequence>
<organism evidence="1">
    <name type="scientific">Thermohahella caldifontis</name>
    <dbReference type="NCBI Taxonomy" id="3142973"/>
    <lineage>
        <taxon>Bacteria</taxon>
        <taxon>Pseudomonadati</taxon>
        <taxon>Pseudomonadota</taxon>
        <taxon>Gammaproteobacteria</taxon>
        <taxon>Oceanospirillales</taxon>
        <taxon>Hahellaceae</taxon>
        <taxon>Thermohahella</taxon>
    </lineage>
</organism>
<reference evidence="1" key="1">
    <citation type="submission" date="2024-05" db="EMBL/GenBank/DDBJ databases">
        <title>Genome sequencing of novel strain.</title>
        <authorList>
            <person name="Ganbat D."/>
            <person name="Ganbat S."/>
            <person name="Lee S.-J."/>
        </authorList>
    </citation>
    <scope>NUCLEOTIDE SEQUENCE</scope>
    <source>
        <strain evidence="1">SMD15-11</strain>
    </source>
</reference>
<dbReference type="AlphaFoldDB" id="A0AB39UXU4"/>
<evidence type="ECO:0000313" key="1">
    <source>
        <dbReference type="EMBL" id="XDT72840.1"/>
    </source>
</evidence>
<dbReference type="EMBL" id="CP154858">
    <property type="protein sequence ID" value="XDT72840.1"/>
    <property type="molecule type" value="Genomic_DNA"/>
</dbReference>
<name>A0AB39UXU4_9GAMM</name>
<proteinExistence type="predicted"/>
<accession>A0AB39UXU4</accession>
<dbReference type="Pfam" id="PF10719">
    <property type="entry name" value="ComFB"/>
    <property type="match status" value="1"/>
</dbReference>
<gene>
    <name evidence="1" type="ORF">AAIA72_02305</name>
</gene>
<dbReference type="InterPro" id="IPR019657">
    <property type="entry name" value="ComFB"/>
</dbReference>
<dbReference type="RefSeq" id="WP_369601843.1">
    <property type="nucleotide sequence ID" value="NZ_CP154858.1"/>
</dbReference>
<dbReference type="KEGG" id="tcd:AAIA72_02305"/>
<protein>
    <submittedName>
        <fullName evidence="1">Late competence development ComFB family protein</fullName>
    </submittedName>
</protein>